<dbReference type="Gene3D" id="1.10.287.1490">
    <property type="match status" value="1"/>
</dbReference>
<dbReference type="InParanoid" id="A0A2T2ZY25"/>
<feature type="compositionally biased region" description="Polar residues" evidence="2">
    <location>
        <begin position="718"/>
        <end position="739"/>
    </location>
</feature>
<feature type="compositionally biased region" description="Basic residues" evidence="2">
    <location>
        <begin position="208"/>
        <end position="220"/>
    </location>
</feature>
<name>A0A2T2ZY25_9PEZI</name>
<organism evidence="3 4">
    <name type="scientific">Coniella lustricola</name>
    <dbReference type="NCBI Taxonomy" id="2025994"/>
    <lineage>
        <taxon>Eukaryota</taxon>
        <taxon>Fungi</taxon>
        <taxon>Dikarya</taxon>
        <taxon>Ascomycota</taxon>
        <taxon>Pezizomycotina</taxon>
        <taxon>Sordariomycetes</taxon>
        <taxon>Sordariomycetidae</taxon>
        <taxon>Diaporthales</taxon>
        <taxon>Schizoparmaceae</taxon>
        <taxon>Coniella</taxon>
    </lineage>
</organism>
<feature type="compositionally biased region" description="Basic and acidic residues" evidence="2">
    <location>
        <begin position="50"/>
        <end position="67"/>
    </location>
</feature>
<accession>A0A2T2ZY25</accession>
<gene>
    <name evidence="3" type="ORF">BD289DRAFT_96066</name>
</gene>
<feature type="compositionally biased region" description="Polar residues" evidence="2">
    <location>
        <begin position="95"/>
        <end position="104"/>
    </location>
</feature>
<feature type="compositionally biased region" description="Polar residues" evidence="2">
    <location>
        <begin position="1"/>
        <end position="13"/>
    </location>
</feature>
<feature type="region of interest" description="Disordered" evidence="2">
    <location>
        <begin position="659"/>
        <end position="816"/>
    </location>
</feature>
<feature type="compositionally biased region" description="Basic and acidic residues" evidence="2">
    <location>
        <begin position="270"/>
        <end position="303"/>
    </location>
</feature>
<evidence type="ECO:0000256" key="2">
    <source>
        <dbReference type="SAM" id="MobiDB-lite"/>
    </source>
</evidence>
<sequence length="816" mass="91587">MCSSGSHGWTRCTSVRPAAYDNRKMKKLRDAGPGREKWKECSCPTYLEAISRKDPGQEPPSRIKSEEAEQEPMSRLPSRSPPSSPRAMQTALRHVSQSQRSTSPRIKYDLSSDGDSTSDESDSESYVSDFRPSKSPSRLACTAPSTTRSQSAVRGENMSVQIFAELPRPRMTFTIPIRAANKTMAPNSTSHSSPASLSASGSSSSGPKKQKHRSSKRNKGVSRENRAPTNGMFSPPPTSDVDDDIPAARSPKGKSKSARNGSRNGRAKSKGVEKFRGRMLERNPNDSRTRSRPHDSPRTDNCRVKKKRHKTSEERRTHRERKRDRLAREARTEPSIEETPASRMLNPDADSSPMVPAFSSPPPFPNSPIPPRYMAPIVEPATPGPSRSRSIEGAMETPDSHCSLFVTQARKRSAGKRTHDDFTTAAKFTVKSKSTVIDSMMEDFEQRFRPWFSQVVDKTEAVRTETDGLKKRVKKTESDLSTFSARLDAQTSQVRTVQQKSTQIETRVQTLEQQVAAGHLDECRRENQELRDTVNNLRQQQEEDSKRLEVRIKKEIEEVKADFATLRAEQEEGRRLDKEQQAVADHERTKEFRDKHYELSQSFDNAIRVEREARAHQAEQFNDKIAAWPAPVRSPALDPLPPRRPQPYIPVIQPQEFYRSSRPNGIHPHPPATIPDTLVRPQFRPPRARQSQLQPQQSGRGRPASNYSANQLPPRPSSQPRVNRSSARPEMQSSRGQAHQSPARPTTQPPPPTHAAQLPSRPCLQTHNRQAHQSPRRRQSRSPPGAGTNFTAINKEPKPSCSHFDGAGPASHLRVH</sequence>
<evidence type="ECO:0000313" key="4">
    <source>
        <dbReference type="Proteomes" id="UP000241462"/>
    </source>
</evidence>
<feature type="compositionally biased region" description="Pro residues" evidence="2">
    <location>
        <begin position="359"/>
        <end position="373"/>
    </location>
</feature>
<proteinExistence type="predicted"/>
<dbReference type="AlphaFoldDB" id="A0A2T2ZY25"/>
<feature type="compositionally biased region" description="Low complexity" evidence="2">
    <location>
        <begin position="188"/>
        <end position="207"/>
    </location>
</feature>
<evidence type="ECO:0000313" key="3">
    <source>
        <dbReference type="EMBL" id="PSR79345.1"/>
    </source>
</evidence>
<feature type="region of interest" description="Disordered" evidence="2">
    <location>
        <begin position="1"/>
        <end position="402"/>
    </location>
</feature>
<feature type="coiled-coil region" evidence="1">
    <location>
        <begin position="494"/>
        <end position="569"/>
    </location>
</feature>
<protein>
    <submittedName>
        <fullName evidence="3">Uncharacterized protein</fullName>
    </submittedName>
</protein>
<keyword evidence="1" id="KW-0175">Coiled coil</keyword>
<reference evidence="3 4" key="1">
    <citation type="journal article" date="2018" name="Mycol. Prog.">
        <title>Coniella lustricola, a new species from submerged detritus.</title>
        <authorList>
            <person name="Raudabaugh D.B."/>
            <person name="Iturriaga T."/>
            <person name="Carver A."/>
            <person name="Mondo S."/>
            <person name="Pangilinan J."/>
            <person name="Lipzen A."/>
            <person name="He G."/>
            <person name="Amirebrahimi M."/>
            <person name="Grigoriev I.V."/>
            <person name="Miller A.N."/>
        </authorList>
    </citation>
    <scope>NUCLEOTIDE SEQUENCE [LARGE SCALE GENOMIC DNA]</scope>
    <source>
        <strain evidence="3 4">B22-T-1</strain>
    </source>
</reference>
<feature type="compositionally biased region" description="Basic and acidic residues" evidence="2">
    <location>
        <begin position="28"/>
        <end position="40"/>
    </location>
</feature>
<keyword evidence="4" id="KW-1185">Reference proteome</keyword>
<feature type="compositionally biased region" description="Polar residues" evidence="2">
    <location>
        <begin position="143"/>
        <end position="152"/>
    </location>
</feature>
<evidence type="ECO:0000256" key="1">
    <source>
        <dbReference type="SAM" id="Coils"/>
    </source>
</evidence>
<dbReference type="Proteomes" id="UP000241462">
    <property type="component" value="Unassembled WGS sequence"/>
</dbReference>
<feature type="compositionally biased region" description="Polar residues" evidence="2">
    <location>
        <begin position="689"/>
        <end position="711"/>
    </location>
</feature>
<dbReference type="EMBL" id="KZ678570">
    <property type="protein sequence ID" value="PSR79345.1"/>
    <property type="molecule type" value="Genomic_DNA"/>
</dbReference>